<keyword evidence="7" id="KW-0949">S-adenosyl-L-methionine</keyword>
<evidence type="ECO:0000256" key="2">
    <source>
        <dbReference type="ARBA" id="ARBA00001933"/>
    </source>
</evidence>
<evidence type="ECO:0000256" key="10">
    <source>
        <dbReference type="ARBA" id="ARBA00023004"/>
    </source>
</evidence>
<keyword evidence="11" id="KW-0411">Iron-sulfur</keyword>
<accession>A0ABY3CA44</accession>
<sequence>MPEPQAETQHFNKNWQQQLAEAFNNIEDLCHYLHLSPNDLPVSITAVEQFPLRVPLSFAACIEKGNPHDPLLRQVLPISDELLDYPGFSNDPVGDLASAAQTGVLHKYQGRVLFINTGSCAINCRYCFRRNFPYIDLQLSKQNEDDAIQYIQNDASISEVILSGGDPLLLSDSRLARLIQQLDSIKHLKRIRIHSRLPIVLPARITNEFISTLTQSAKQIVIVTHCNHANEISDRVIASCKSLKTAGITLFNQAVLLKDVNDNAEALCELSEQLFNHGIIPYYLHLLDKAAGTGHFEVSETEALALIRQVQAALPGYMVPKLVKEQAGARSKQNVL</sequence>
<protein>
    <recommendedName>
        <fullName evidence="5">L-lysine 2,3-aminomutase</fullName>
    </recommendedName>
    <alternativeName>
        <fullName evidence="13">EF-P post-translational modification enzyme B</fullName>
    </alternativeName>
</protein>
<comment type="cofactor">
    <cofactor evidence="3">
        <name>[4Fe-4S] cluster</name>
        <dbReference type="ChEBI" id="CHEBI:49883"/>
    </cofactor>
</comment>
<comment type="similarity">
    <text evidence="4">Belongs to the radical SAM superfamily. KamA family.</text>
</comment>
<evidence type="ECO:0000256" key="12">
    <source>
        <dbReference type="ARBA" id="ARBA00023235"/>
    </source>
</evidence>
<comment type="caution">
    <text evidence="15">The sequence shown here is derived from an EMBL/GenBank/DDBJ whole genome shotgun (WGS) entry which is preliminary data.</text>
</comment>
<proteinExistence type="inferred from homology"/>
<dbReference type="InterPro" id="IPR022462">
    <property type="entry name" value="EpmB"/>
</dbReference>
<dbReference type="Gene3D" id="3.20.20.70">
    <property type="entry name" value="Aldolase class I"/>
    <property type="match status" value="1"/>
</dbReference>
<evidence type="ECO:0000256" key="13">
    <source>
        <dbReference type="ARBA" id="ARBA00030756"/>
    </source>
</evidence>
<dbReference type="EMBL" id="RYFG02000095">
    <property type="protein sequence ID" value="TRW94748.1"/>
    <property type="molecule type" value="Genomic_DNA"/>
</dbReference>
<dbReference type="SFLD" id="SFLDS00029">
    <property type="entry name" value="Radical_SAM"/>
    <property type="match status" value="1"/>
</dbReference>
<evidence type="ECO:0000256" key="3">
    <source>
        <dbReference type="ARBA" id="ARBA00001966"/>
    </source>
</evidence>
<evidence type="ECO:0000256" key="9">
    <source>
        <dbReference type="ARBA" id="ARBA00022898"/>
    </source>
</evidence>
<dbReference type="CDD" id="cd01335">
    <property type="entry name" value="Radical_SAM"/>
    <property type="match status" value="1"/>
</dbReference>
<dbReference type="InterPro" id="IPR007197">
    <property type="entry name" value="rSAM"/>
</dbReference>
<evidence type="ECO:0000256" key="11">
    <source>
        <dbReference type="ARBA" id="ARBA00023014"/>
    </source>
</evidence>
<feature type="domain" description="Radical SAM core" evidence="14">
    <location>
        <begin position="106"/>
        <end position="321"/>
    </location>
</feature>
<keyword evidence="12" id="KW-0413">Isomerase</keyword>
<organism evidence="15 16">
    <name type="scientific">Candidatus Methylobacter oryzae</name>
    <dbReference type="NCBI Taxonomy" id="2497749"/>
    <lineage>
        <taxon>Bacteria</taxon>
        <taxon>Pseudomonadati</taxon>
        <taxon>Pseudomonadota</taxon>
        <taxon>Gammaproteobacteria</taxon>
        <taxon>Methylococcales</taxon>
        <taxon>Methylococcaceae</taxon>
        <taxon>Methylobacter</taxon>
    </lineage>
</organism>
<reference evidence="15 16" key="1">
    <citation type="journal article" date="2019" name="Antonie Van Leeuwenhoek">
        <title>Description of 'Ca. Methylobacter oryzae' KRF1, a novel species from the environmentally important Methylobacter clade 2.</title>
        <authorList>
            <person name="Khatri K."/>
            <person name="Mohite J.A."/>
            <person name="Pandit P.S."/>
            <person name="Bahulikar R."/>
            <person name="Rahalkar M.C."/>
        </authorList>
    </citation>
    <scope>NUCLEOTIDE SEQUENCE [LARGE SCALE GENOMIC DNA]</scope>
    <source>
        <strain evidence="15 16">KRF1</strain>
    </source>
</reference>
<dbReference type="InterPro" id="IPR058240">
    <property type="entry name" value="rSAM_sf"/>
</dbReference>
<gene>
    <name evidence="15" type="primary">epmB</name>
    <name evidence="15" type="ORF">EKO24_011055</name>
</gene>
<dbReference type="SUPFAM" id="SSF102114">
    <property type="entry name" value="Radical SAM enzymes"/>
    <property type="match status" value="1"/>
</dbReference>
<dbReference type="SFLD" id="SFLDG01070">
    <property type="entry name" value="PLP-dependent"/>
    <property type="match status" value="1"/>
</dbReference>
<evidence type="ECO:0000256" key="8">
    <source>
        <dbReference type="ARBA" id="ARBA00022723"/>
    </source>
</evidence>
<evidence type="ECO:0000256" key="1">
    <source>
        <dbReference type="ARBA" id="ARBA00001352"/>
    </source>
</evidence>
<dbReference type="InterPro" id="IPR003739">
    <property type="entry name" value="Lys_aminomutase/Glu_NH3_mut"/>
</dbReference>
<keyword evidence="9" id="KW-0663">Pyridoxal phosphate</keyword>
<evidence type="ECO:0000256" key="5">
    <source>
        <dbReference type="ARBA" id="ARBA00022363"/>
    </source>
</evidence>
<comment type="catalytic activity">
    <reaction evidence="1">
        <text>L-lysine = D-beta-lysine</text>
        <dbReference type="Rhea" id="RHEA:44148"/>
        <dbReference type="ChEBI" id="CHEBI:32551"/>
        <dbReference type="ChEBI" id="CHEBI:84138"/>
    </reaction>
</comment>
<dbReference type="Pfam" id="PF04055">
    <property type="entry name" value="Radical_SAM"/>
    <property type="match status" value="1"/>
</dbReference>
<dbReference type="Proteomes" id="UP000733744">
    <property type="component" value="Unassembled WGS sequence"/>
</dbReference>
<keyword evidence="6" id="KW-0004">4Fe-4S</keyword>
<dbReference type="PANTHER" id="PTHR30538:SF1">
    <property type="entry name" value="L-LYSINE 2,3-AMINOMUTASE"/>
    <property type="match status" value="1"/>
</dbReference>
<evidence type="ECO:0000313" key="16">
    <source>
        <dbReference type="Proteomes" id="UP000733744"/>
    </source>
</evidence>
<name>A0ABY3CA44_9GAMM</name>
<keyword evidence="8" id="KW-0479">Metal-binding</keyword>
<dbReference type="InterPro" id="IPR013785">
    <property type="entry name" value="Aldolase_TIM"/>
</dbReference>
<dbReference type="PROSITE" id="PS51918">
    <property type="entry name" value="RADICAL_SAM"/>
    <property type="match status" value="1"/>
</dbReference>
<dbReference type="SFLD" id="SFLDF00314">
    <property type="entry name" value="L-lysine_2_3-aminomutase_(yjeK"/>
    <property type="match status" value="1"/>
</dbReference>
<dbReference type="PIRSF" id="PIRSF004911">
    <property type="entry name" value="DUF160"/>
    <property type="match status" value="1"/>
</dbReference>
<evidence type="ECO:0000259" key="14">
    <source>
        <dbReference type="PROSITE" id="PS51918"/>
    </source>
</evidence>
<comment type="cofactor">
    <cofactor evidence="2">
        <name>pyridoxal 5'-phosphate</name>
        <dbReference type="ChEBI" id="CHEBI:597326"/>
    </cofactor>
</comment>
<dbReference type="NCBIfam" id="TIGR03821">
    <property type="entry name" value="EFP_modif_epmB"/>
    <property type="match status" value="1"/>
</dbReference>
<keyword evidence="10" id="KW-0408">Iron</keyword>
<dbReference type="PANTHER" id="PTHR30538">
    <property type="entry name" value="LYSINE 2,3-AMINOMUTASE-RELATED"/>
    <property type="match status" value="1"/>
</dbReference>
<dbReference type="NCBIfam" id="TIGR00238">
    <property type="entry name" value="KamA family radical SAM protein"/>
    <property type="match status" value="1"/>
</dbReference>
<dbReference type="RefSeq" id="WP_127029388.1">
    <property type="nucleotide sequence ID" value="NZ_RYFG02000095.1"/>
</dbReference>
<evidence type="ECO:0000256" key="6">
    <source>
        <dbReference type="ARBA" id="ARBA00022485"/>
    </source>
</evidence>
<keyword evidence="16" id="KW-1185">Reference proteome</keyword>
<evidence type="ECO:0000256" key="4">
    <source>
        <dbReference type="ARBA" id="ARBA00008703"/>
    </source>
</evidence>
<evidence type="ECO:0000256" key="7">
    <source>
        <dbReference type="ARBA" id="ARBA00022691"/>
    </source>
</evidence>
<evidence type="ECO:0000313" key="15">
    <source>
        <dbReference type="EMBL" id="TRW94748.1"/>
    </source>
</evidence>